<evidence type="ECO:0000256" key="6">
    <source>
        <dbReference type="ARBA" id="ARBA00022842"/>
    </source>
</evidence>
<dbReference type="Gene3D" id="3.30.70.270">
    <property type="match status" value="1"/>
</dbReference>
<sequence>MERVIGLIDMDCFYAQVEQKEQPELWEKPVVVVQHAREGTPGGILAVSYEARNFGVKRGMMIPDAITKCPDLVVCFVPQGEHIDKADIQKYRSVKAEITDIRDASAEVFEIMNTFDDRIIVERASVDEAFLDLTEMVDQKIIECGSEWLSNIGVNNTGRFLDGFARLCNISFWFGFYVLYDNLSNDISSTLPTSHLADGNDKDDNKEYDREESLRNWLSTHCTKEISHLRLAIAALTLEQMRAKIRECTQFFCSGGIANNKMLAKLVCSRHKPRQQTILPFDFVPVIFKETPIGDVRMLGGKLGRAIQDSLAVTTMAELADVPFTMIERHFEGQARWIHQLAKGYDDELVKRRNSQLSIANSFGHKWIEGLSKELSKRLVADQIKNKRTAENLVFGVLGETSTTRTLKIASYRPQSLAEMIWRVAKTLNRAKAGSGQIPPILNLSISASRFTDGVSAQSQNIMEWVEKRLKLNECGGGAPNTSVSFPKSRVLEKDVLGVALEEVACSSTTSACENSPHKIFSEATNAELKSEVDVDDDGWQIYNPEKFETVNIREDHAVNLENSVICTSALKDFPADIQEEFAHFHKLEQAKKLKEATAEREKHRVTSKKRHSKTTVKASPMKKKRIESFFKKE</sequence>
<dbReference type="PANTHER" id="PTHR45873:SF1">
    <property type="entry name" value="DNA POLYMERASE ETA"/>
    <property type="match status" value="1"/>
</dbReference>
<comment type="subcellular location">
    <subcellularLocation>
        <location evidence="1">Nucleus</location>
    </subcellularLocation>
</comment>
<dbReference type="GO" id="GO:0009314">
    <property type="term" value="P:response to radiation"/>
    <property type="evidence" value="ECO:0007669"/>
    <property type="project" value="TreeGrafter"/>
</dbReference>
<evidence type="ECO:0000256" key="2">
    <source>
        <dbReference type="ARBA" id="ARBA00022679"/>
    </source>
</evidence>
<evidence type="ECO:0000256" key="7">
    <source>
        <dbReference type="ARBA" id="ARBA00023204"/>
    </source>
</evidence>
<evidence type="ECO:0000256" key="8">
    <source>
        <dbReference type="ARBA" id="ARBA00023242"/>
    </source>
</evidence>
<organism evidence="11 12">
    <name type="scientific">Dictyocaulus viviparus</name>
    <name type="common">Bovine lungworm</name>
    <dbReference type="NCBI Taxonomy" id="29172"/>
    <lineage>
        <taxon>Eukaryota</taxon>
        <taxon>Metazoa</taxon>
        <taxon>Ecdysozoa</taxon>
        <taxon>Nematoda</taxon>
        <taxon>Chromadorea</taxon>
        <taxon>Rhabditida</taxon>
        <taxon>Rhabditina</taxon>
        <taxon>Rhabditomorpha</taxon>
        <taxon>Strongyloidea</taxon>
        <taxon>Metastrongylidae</taxon>
        <taxon>Dictyocaulus</taxon>
    </lineage>
</organism>
<keyword evidence="7" id="KW-0234">DNA repair</keyword>
<dbReference type="GO" id="GO:0005634">
    <property type="term" value="C:nucleus"/>
    <property type="evidence" value="ECO:0007669"/>
    <property type="project" value="UniProtKB-SubCell"/>
</dbReference>
<name>A0A0D8Y2N6_DICVI</name>
<dbReference type="Proteomes" id="UP000053766">
    <property type="component" value="Unassembled WGS sequence"/>
</dbReference>
<keyword evidence="3" id="KW-0548">Nucleotidyltransferase</keyword>
<evidence type="ECO:0000313" key="12">
    <source>
        <dbReference type="Proteomes" id="UP000053766"/>
    </source>
</evidence>
<evidence type="ECO:0000256" key="9">
    <source>
        <dbReference type="SAM" id="MobiDB-lite"/>
    </source>
</evidence>
<keyword evidence="6" id="KW-0460">Magnesium</keyword>
<gene>
    <name evidence="11" type="ORF">DICVIV_03557</name>
</gene>
<reference evidence="11 12" key="1">
    <citation type="submission" date="2013-11" db="EMBL/GenBank/DDBJ databases">
        <title>Draft genome of the bovine lungworm Dictyocaulus viviparus.</title>
        <authorList>
            <person name="Mitreva M."/>
        </authorList>
    </citation>
    <scope>NUCLEOTIDE SEQUENCE [LARGE SCALE GENOMIC DNA]</scope>
    <source>
        <strain evidence="11 12">HannoverDv2000</strain>
    </source>
</reference>
<dbReference type="InterPro" id="IPR043128">
    <property type="entry name" value="Rev_trsase/Diguanyl_cyclase"/>
</dbReference>
<keyword evidence="2" id="KW-0808">Transferase</keyword>
<keyword evidence="4" id="KW-0479">Metal-binding</keyword>
<evidence type="ECO:0000256" key="1">
    <source>
        <dbReference type="ARBA" id="ARBA00004123"/>
    </source>
</evidence>
<dbReference type="GO" id="GO:0035861">
    <property type="term" value="C:site of double-strand break"/>
    <property type="evidence" value="ECO:0007669"/>
    <property type="project" value="TreeGrafter"/>
</dbReference>
<evidence type="ECO:0000256" key="4">
    <source>
        <dbReference type="ARBA" id="ARBA00022723"/>
    </source>
</evidence>
<dbReference type="PIRSF" id="PIRSF036603">
    <property type="entry name" value="DPol_eta"/>
    <property type="match status" value="1"/>
</dbReference>
<dbReference type="AlphaFoldDB" id="A0A0D8Y2N6"/>
<dbReference type="InterPro" id="IPR036775">
    <property type="entry name" value="DNA_pol_Y-fam_lit_finger_sf"/>
</dbReference>
<dbReference type="GO" id="GO:0042276">
    <property type="term" value="P:error-prone translesion synthesis"/>
    <property type="evidence" value="ECO:0007669"/>
    <property type="project" value="TreeGrafter"/>
</dbReference>
<keyword evidence="12" id="KW-1185">Reference proteome</keyword>
<dbReference type="FunFam" id="3.40.1170.60:FF:000003">
    <property type="entry name" value="DNA polymerase eta"/>
    <property type="match status" value="1"/>
</dbReference>
<dbReference type="GO" id="GO:0003684">
    <property type="term" value="F:damaged DNA binding"/>
    <property type="evidence" value="ECO:0007669"/>
    <property type="project" value="InterPro"/>
</dbReference>
<evidence type="ECO:0000313" key="11">
    <source>
        <dbReference type="EMBL" id="KJH50274.1"/>
    </source>
</evidence>
<accession>A0A0D8Y2N6</accession>
<feature type="compositionally biased region" description="Basic and acidic residues" evidence="9">
    <location>
        <begin position="594"/>
        <end position="605"/>
    </location>
</feature>
<reference evidence="12" key="2">
    <citation type="journal article" date="2016" name="Sci. Rep.">
        <title>Dictyocaulus viviparus genome, variome and transcriptome elucidate lungworm biology and support future intervention.</title>
        <authorList>
            <person name="McNulty S.N."/>
            <person name="Strube C."/>
            <person name="Rosa B.A."/>
            <person name="Martin J.C."/>
            <person name="Tyagi R."/>
            <person name="Choi Y.J."/>
            <person name="Wang Q."/>
            <person name="Hallsworth Pepin K."/>
            <person name="Zhang X."/>
            <person name="Ozersky P."/>
            <person name="Wilson R.K."/>
            <person name="Sternberg P.W."/>
            <person name="Gasser R.B."/>
            <person name="Mitreva M."/>
        </authorList>
    </citation>
    <scope>NUCLEOTIDE SEQUENCE [LARGE SCALE GENOMIC DNA]</scope>
    <source>
        <strain evidence="12">HannoverDv2000</strain>
    </source>
</reference>
<dbReference type="InterPro" id="IPR043502">
    <property type="entry name" value="DNA/RNA_pol_sf"/>
</dbReference>
<dbReference type="STRING" id="29172.A0A0D8Y2N6"/>
<dbReference type="SUPFAM" id="SSF56672">
    <property type="entry name" value="DNA/RNA polymerases"/>
    <property type="match status" value="1"/>
</dbReference>
<dbReference type="InterPro" id="IPR001126">
    <property type="entry name" value="UmuC"/>
</dbReference>
<dbReference type="GO" id="GO:0005657">
    <property type="term" value="C:replication fork"/>
    <property type="evidence" value="ECO:0007669"/>
    <property type="project" value="TreeGrafter"/>
</dbReference>
<keyword evidence="8" id="KW-0539">Nucleus</keyword>
<dbReference type="PROSITE" id="PS50173">
    <property type="entry name" value="UMUC"/>
    <property type="match status" value="1"/>
</dbReference>
<dbReference type="GO" id="GO:0006281">
    <property type="term" value="P:DNA repair"/>
    <property type="evidence" value="ECO:0007669"/>
    <property type="project" value="UniProtKB-KW"/>
</dbReference>
<feature type="domain" description="UmuC" evidence="10">
    <location>
        <begin position="5"/>
        <end position="300"/>
    </location>
</feature>
<dbReference type="Pfam" id="PF00817">
    <property type="entry name" value="IMS"/>
    <property type="match status" value="1"/>
</dbReference>
<dbReference type="GO" id="GO:0003887">
    <property type="term" value="F:DNA-directed DNA polymerase activity"/>
    <property type="evidence" value="ECO:0007669"/>
    <property type="project" value="TreeGrafter"/>
</dbReference>
<evidence type="ECO:0000256" key="5">
    <source>
        <dbReference type="ARBA" id="ARBA00022763"/>
    </source>
</evidence>
<keyword evidence="5" id="KW-0227">DNA damage</keyword>
<proteinExistence type="predicted"/>
<dbReference type="EMBL" id="KN716210">
    <property type="protein sequence ID" value="KJH50274.1"/>
    <property type="molecule type" value="Genomic_DNA"/>
</dbReference>
<feature type="compositionally biased region" description="Basic residues" evidence="9">
    <location>
        <begin position="606"/>
        <end position="626"/>
    </location>
</feature>
<dbReference type="OrthoDB" id="5723at2759"/>
<feature type="region of interest" description="Disordered" evidence="9">
    <location>
        <begin position="594"/>
        <end position="634"/>
    </location>
</feature>
<dbReference type="GO" id="GO:0046872">
    <property type="term" value="F:metal ion binding"/>
    <property type="evidence" value="ECO:0007669"/>
    <property type="project" value="UniProtKB-KW"/>
</dbReference>
<dbReference type="PANTHER" id="PTHR45873">
    <property type="entry name" value="DNA POLYMERASE ETA"/>
    <property type="match status" value="1"/>
</dbReference>
<dbReference type="SUPFAM" id="SSF100879">
    <property type="entry name" value="Lesion bypass DNA polymerase (Y-family), little finger domain"/>
    <property type="match status" value="1"/>
</dbReference>
<evidence type="ECO:0000259" key="10">
    <source>
        <dbReference type="PROSITE" id="PS50173"/>
    </source>
</evidence>
<evidence type="ECO:0000256" key="3">
    <source>
        <dbReference type="ARBA" id="ARBA00022695"/>
    </source>
</evidence>
<protein>
    <submittedName>
        <fullName evidence="11">ImpB/MucB/SamB family protein</fullName>
    </submittedName>
</protein>
<dbReference type="Gene3D" id="3.30.1490.100">
    <property type="entry name" value="DNA polymerase, Y-family, little finger domain"/>
    <property type="match status" value="1"/>
</dbReference>
<dbReference type="InterPro" id="IPR052230">
    <property type="entry name" value="DNA_polymerase_eta"/>
</dbReference>
<dbReference type="Gene3D" id="1.10.150.20">
    <property type="entry name" value="5' to 3' exonuclease, C-terminal subdomain"/>
    <property type="match status" value="1"/>
</dbReference>
<dbReference type="Pfam" id="PF21704">
    <property type="entry name" value="POLH-Rev1_HhH"/>
    <property type="match status" value="1"/>
</dbReference>
<dbReference type="Gene3D" id="3.40.1170.60">
    <property type="match status" value="1"/>
</dbReference>